<feature type="region of interest" description="Disordered" evidence="1">
    <location>
        <begin position="1"/>
        <end position="20"/>
    </location>
</feature>
<comment type="caution">
    <text evidence="4">The sequence shown here is derived from an EMBL/GenBank/DDBJ whole genome shotgun (WGS) entry which is preliminary data.</text>
</comment>
<feature type="domain" description="DUF1707" evidence="3">
    <location>
        <begin position="38"/>
        <end position="88"/>
    </location>
</feature>
<name>A0ABT4CCE7_9ACTN</name>
<dbReference type="PANTHER" id="PTHR40763">
    <property type="entry name" value="MEMBRANE PROTEIN-RELATED"/>
    <property type="match status" value="1"/>
</dbReference>
<evidence type="ECO:0000256" key="1">
    <source>
        <dbReference type="SAM" id="MobiDB-lite"/>
    </source>
</evidence>
<keyword evidence="2" id="KW-1133">Transmembrane helix</keyword>
<evidence type="ECO:0000256" key="2">
    <source>
        <dbReference type="SAM" id="Phobius"/>
    </source>
</evidence>
<dbReference type="InterPro" id="IPR012551">
    <property type="entry name" value="DUF1707_SHOCT-like"/>
</dbReference>
<accession>A0ABT4CCE7</accession>
<feature type="transmembrane region" description="Helical" evidence="2">
    <location>
        <begin position="143"/>
        <end position="164"/>
    </location>
</feature>
<dbReference type="EMBL" id="JAPPUX010000003">
    <property type="protein sequence ID" value="MCY4726638.1"/>
    <property type="molecule type" value="Genomic_DNA"/>
</dbReference>
<sequence>MSTPYDARSGPGDPGPGESYQRWRHLQEQADAEHDALLVSDAERDQVCRRLSTAFSEGRITSPELDERTSRALAARTYGDLEDVMAGLELPVTPSYRPALRGHRPTQRGVLPRIVFWVVGLFTAPFILGGGAMVLFADELGTLIFGLVMLTLFLPGVIALYRWAHPRT</sequence>
<feature type="transmembrane region" description="Helical" evidence="2">
    <location>
        <begin position="114"/>
        <end position="137"/>
    </location>
</feature>
<keyword evidence="2" id="KW-0812">Transmembrane</keyword>
<reference evidence="4" key="1">
    <citation type="submission" date="2022-08" db="EMBL/GenBank/DDBJ databases">
        <title>Genome sequencing of Nocardioides sp. STR2.</title>
        <authorList>
            <person name="So Y."/>
        </authorList>
    </citation>
    <scope>NUCLEOTIDE SEQUENCE</scope>
    <source>
        <strain evidence="4">STR2</strain>
    </source>
</reference>
<dbReference type="Proteomes" id="UP001074726">
    <property type="component" value="Unassembled WGS sequence"/>
</dbReference>
<gene>
    <name evidence="4" type="ORF">NYO98_10145</name>
</gene>
<evidence type="ECO:0000259" key="3">
    <source>
        <dbReference type="Pfam" id="PF08044"/>
    </source>
</evidence>
<dbReference type="RefSeq" id="WP_268111542.1">
    <property type="nucleotide sequence ID" value="NZ_JAPPUX010000003.1"/>
</dbReference>
<evidence type="ECO:0000313" key="5">
    <source>
        <dbReference type="Proteomes" id="UP001074726"/>
    </source>
</evidence>
<keyword evidence="2" id="KW-0472">Membrane</keyword>
<dbReference type="PANTHER" id="PTHR40763:SF5">
    <property type="entry name" value="MEMBRANE PROTEIN"/>
    <property type="match status" value="1"/>
</dbReference>
<proteinExistence type="predicted"/>
<protein>
    <submittedName>
        <fullName evidence="4">DUF1707 domain-containing protein</fullName>
    </submittedName>
</protein>
<evidence type="ECO:0000313" key="4">
    <source>
        <dbReference type="EMBL" id="MCY4726638.1"/>
    </source>
</evidence>
<dbReference type="Pfam" id="PF08044">
    <property type="entry name" value="DUF1707"/>
    <property type="match status" value="1"/>
</dbReference>
<keyword evidence="5" id="KW-1185">Reference proteome</keyword>
<organism evidence="4 5">
    <name type="scientific">Nocardioides pini</name>
    <dbReference type="NCBI Taxonomy" id="2975053"/>
    <lineage>
        <taxon>Bacteria</taxon>
        <taxon>Bacillati</taxon>
        <taxon>Actinomycetota</taxon>
        <taxon>Actinomycetes</taxon>
        <taxon>Propionibacteriales</taxon>
        <taxon>Nocardioidaceae</taxon>
        <taxon>Nocardioides</taxon>
    </lineage>
</organism>